<reference evidence="2" key="1">
    <citation type="journal article" date="2015" name="Genome Announc.">
        <title>Draft Genome Sequence of Tolypothrix boutellei Strain VB521301.</title>
        <authorList>
            <person name="Chandrababunaidu M.M."/>
            <person name="Singh D."/>
            <person name="Sen D."/>
            <person name="Bhan S."/>
            <person name="Das S."/>
            <person name="Gupta A."/>
            <person name="Adhikary S.P."/>
            <person name="Tripathy S."/>
        </authorList>
    </citation>
    <scope>NUCLEOTIDE SEQUENCE</scope>
    <source>
        <strain evidence="2">VB521301</strain>
    </source>
</reference>
<dbReference type="InterPro" id="IPR036165">
    <property type="entry name" value="YefM-like_sf"/>
</dbReference>
<dbReference type="SUPFAM" id="SSF143120">
    <property type="entry name" value="YefM-like"/>
    <property type="match status" value="1"/>
</dbReference>
<dbReference type="RefSeq" id="WP_038081889.1">
    <property type="nucleotide sequence ID" value="NZ_JHEG04000001.1"/>
</dbReference>
<dbReference type="AlphaFoldDB" id="A0A0C1N630"/>
<dbReference type="EMBL" id="JHEG02000059">
    <property type="protein sequence ID" value="KIE07936.1"/>
    <property type="molecule type" value="Genomic_DNA"/>
</dbReference>
<comment type="caution">
    <text evidence="2">The sequence shown here is derived from an EMBL/GenBank/DDBJ whole genome shotgun (WGS) entry which is preliminary data.</text>
</comment>
<evidence type="ECO:0000256" key="1">
    <source>
        <dbReference type="ARBA" id="ARBA00009981"/>
    </source>
</evidence>
<evidence type="ECO:0008006" key="3">
    <source>
        <dbReference type="Google" id="ProtNLM"/>
    </source>
</evidence>
<comment type="similarity">
    <text evidence="1">Belongs to the phD/YefM antitoxin family.</text>
</comment>
<evidence type="ECO:0000313" key="2">
    <source>
        <dbReference type="EMBL" id="KIE07936.1"/>
    </source>
</evidence>
<organism evidence="2">
    <name type="scientific">Tolypothrix bouteillei VB521301</name>
    <dbReference type="NCBI Taxonomy" id="1479485"/>
    <lineage>
        <taxon>Bacteria</taxon>
        <taxon>Bacillati</taxon>
        <taxon>Cyanobacteriota</taxon>
        <taxon>Cyanophyceae</taxon>
        <taxon>Nostocales</taxon>
        <taxon>Tolypothrichaceae</taxon>
        <taxon>Tolypothrix</taxon>
    </lineage>
</organism>
<protein>
    <recommendedName>
        <fullName evidence="3">Prevent-host-death protein</fullName>
    </recommendedName>
</protein>
<gene>
    <name evidence="2" type="ORF">DA73_0244040</name>
</gene>
<sequence length="168" mass="19186">MSSTMLSCIYSDTLFTATELNRQPGKVLDHALEHPVTITRNDEHFALLRREKVSSLAKAAQNGEYLIELLSAAFRLRLDEKLGSEHPHGWLKVFDKDELQDFTNEVTEAYRSAILSEQAWDELEAIIHEWHESALAIANPDLAHAFSDEDEYDEIPLTQPFTEKSPDF</sequence>
<proteinExistence type="inferred from homology"/>
<accession>A0A0C1N630</accession>
<name>A0A0C1N630_9CYAN</name>